<dbReference type="AlphaFoldDB" id="D1AK38"/>
<reference evidence="4 5" key="2">
    <citation type="journal article" date="2010" name="Stand. Genomic Sci.">
        <title>Complete genome sequence of Sebaldella termitidis type strain (NCTC 11300).</title>
        <authorList>
            <person name="Harmon-Smith M."/>
            <person name="Celia L."/>
            <person name="Chertkov O."/>
            <person name="Lapidus A."/>
            <person name="Copeland A."/>
            <person name="Glavina Del Rio T."/>
            <person name="Nolan M."/>
            <person name="Lucas S."/>
            <person name="Tice H."/>
            <person name="Cheng J.F."/>
            <person name="Han C."/>
            <person name="Detter J.C."/>
            <person name="Bruce D."/>
            <person name="Goodwin L."/>
            <person name="Pitluck S."/>
            <person name="Pati A."/>
            <person name="Liolios K."/>
            <person name="Ivanova N."/>
            <person name="Mavromatis K."/>
            <person name="Mikhailova N."/>
            <person name="Chen A."/>
            <person name="Palaniappan K."/>
            <person name="Land M."/>
            <person name="Hauser L."/>
            <person name="Chang Y.J."/>
            <person name="Jeffries C.D."/>
            <person name="Brettin T."/>
            <person name="Goker M."/>
            <person name="Beck B."/>
            <person name="Bristow J."/>
            <person name="Eisen J.A."/>
            <person name="Markowitz V."/>
            <person name="Hugenholtz P."/>
            <person name="Kyrpides N.C."/>
            <person name="Klenk H.P."/>
            <person name="Chen F."/>
        </authorList>
    </citation>
    <scope>NUCLEOTIDE SEQUENCE [LARGE SCALE GENOMIC DNA]</scope>
    <source>
        <strain evidence="5">ATCC 33386 / NCTC 11300</strain>
    </source>
</reference>
<dbReference type="RefSeq" id="WP_012861548.1">
    <property type="nucleotide sequence ID" value="NC_013517.1"/>
</dbReference>
<evidence type="ECO:0000256" key="2">
    <source>
        <dbReference type="ARBA" id="ARBA00022801"/>
    </source>
</evidence>
<protein>
    <submittedName>
        <fullName evidence="4">Sulfatase</fullName>
    </submittedName>
</protein>
<sequence length="480" mass="55683">MKPNIILIMVDQMRGDCLGINGHPVVETPNLDMMAGEGYNFKNAYSAVPSCIAARAALMTGMNQRNHGRVGYKNNVTWNYKNMLAETFAKNDYYTQCVGKMHVHPERSLCGFHNILLHNGYSNNSRNSRKTYESVFYNVDDYLYWLKEKKGISAELTDSGLDCNSWVARSWPHEEQYHPTNWVVNEGINFLRRRDKRKNFFLKLSFIRPHSPLDPPEYYYNMYINREIDNPIPAEEENIKEAYNINAAEGQISKEAMKRAKVAYYGSITHIDHQIGRFLMVLKENDLLKESIVLFVSDHGDLMGDHGLFRKSMPYQGSIHVPFIVYDPGNFLNGGVMREPDELVELRDIMPSLLDFCNIEIPDTVDGKSIKEIIENKPVKWREYLHGEHFNHEKSNQYIVDKKMKYMWFSQTGAEKLFDLENDPKELNDLSEKAEYTDVIEKYRKILVKELEGREEGYSDGINLIAGKEARECLSHILNE</sequence>
<evidence type="ECO:0000259" key="3">
    <source>
        <dbReference type="Pfam" id="PF00884"/>
    </source>
</evidence>
<keyword evidence="1" id="KW-0479">Metal-binding</keyword>
<keyword evidence="2" id="KW-0378">Hydrolase</keyword>
<dbReference type="GO" id="GO:0008484">
    <property type="term" value="F:sulfuric ester hydrolase activity"/>
    <property type="evidence" value="ECO:0007669"/>
    <property type="project" value="TreeGrafter"/>
</dbReference>
<dbReference type="KEGG" id="str:Sterm_2100"/>
<evidence type="ECO:0000313" key="4">
    <source>
        <dbReference type="EMBL" id="ACZ08954.1"/>
    </source>
</evidence>
<dbReference type="NCBIfam" id="NF010322">
    <property type="entry name" value="PRK13759.1"/>
    <property type="match status" value="1"/>
</dbReference>
<evidence type="ECO:0000256" key="1">
    <source>
        <dbReference type="ARBA" id="ARBA00022723"/>
    </source>
</evidence>
<dbReference type="PANTHER" id="PTHR45953:SF1">
    <property type="entry name" value="IDURONATE 2-SULFATASE"/>
    <property type="match status" value="1"/>
</dbReference>
<dbReference type="HOGENOM" id="CLU_006332_9_2_0"/>
<accession>D1AK38</accession>
<dbReference type="GO" id="GO:0046872">
    <property type="term" value="F:metal ion binding"/>
    <property type="evidence" value="ECO:0007669"/>
    <property type="project" value="UniProtKB-KW"/>
</dbReference>
<dbReference type="STRING" id="526218.Sterm_2100"/>
<name>D1AK38_SEBTE</name>
<dbReference type="PANTHER" id="PTHR45953">
    <property type="entry name" value="IDURONATE 2-SULFATASE"/>
    <property type="match status" value="1"/>
</dbReference>
<dbReference type="InterPro" id="IPR017850">
    <property type="entry name" value="Alkaline_phosphatase_core_sf"/>
</dbReference>
<dbReference type="GO" id="GO:0005737">
    <property type="term" value="C:cytoplasm"/>
    <property type="evidence" value="ECO:0007669"/>
    <property type="project" value="TreeGrafter"/>
</dbReference>
<dbReference type="SUPFAM" id="SSF53649">
    <property type="entry name" value="Alkaline phosphatase-like"/>
    <property type="match status" value="1"/>
</dbReference>
<dbReference type="Gene3D" id="3.40.720.10">
    <property type="entry name" value="Alkaline Phosphatase, subunit A"/>
    <property type="match status" value="1"/>
</dbReference>
<reference evidence="5" key="1">
    <citation type="submission" date="2009-09" db="EMBL/GenBank/DDBJ databases">
        <title>The complete chromosome of Sebaldella termitidis ATCC 33386.</title>
        <authorList>
            <consortium name="US DOE Joint Genome Institute (JGI-PGF)"/>
            <person name="Lucas S."/>
            <person name="Copeland A."/>
            <person name="Lapidus A."/>
            <person name="Glavina del Rio T."/>
            <person name="Dalin E."/>
            <person name="Tice H."/>
            <person name="Bruce D."/>
            <person name="Goodwin L."/>
            <person name="Pitluck S."/>
            <person name="Kyrpides N."/>
            <person name="Mavromatis K."/>
            <person name="Ivanova N."/>
            <person name="Mikhailova N."/>
            <person name="Sims D."/>
            <person name="Meincke L."/>
            <person name="Brettin T."/>
            <person name="Detter J.C."/>
            <person name="Han C."/>
            <person name="Larimer F."/>
            <person name="Land M."/>
            <person name="Hauser L."/>
            <person name="Markowitz V."/>
            <person name="Cheng J.F."/>
            <person name="Hugenholtz P."/>
            <person name="Woyke T."/>
            <person name="Wu D."/>
            <person name="Eisen J.A."/>
        </authorList>
    </citation>
    <scope>NUCLEOTIDE SEQUENCE [LARGE SCALE GENOMIC DNA]</scope>
    <source>
        <strain evidence="5">ATCC 33386 / NCTC 11300</strain>
    </source>
</reference>
<dbReference type="Pfam" id="PF00884">
    <property type="entry name" value="Sulfatase"/>
    <property type="match status" value="1"/>
</dbReference>
<dbReference type="InterPro" id="IPR000917">
    <property type="entry name" value="Sulfatase_N"/>
</dbReference>
<proteinExistence type="predicted"/>
<gene>
    <name evidence="4" type="ordered locus">Sterm_2100</name>
</gene>
<dbReference type="Proteomes" id="UP000000845">
    <property type="component" value="Chromosome"/>
</dbReference>
<feature type="domain" description="Sulfatase N-terminal" evidence="3">
    <location>
        <begin position="3"/>
        <end position="356"/>
    </location>
</feature>
<keyword evidence="5" id="KW-1185">Reference proteome</keyword>
<evidence type="ECO:0000313" key="5">
    <source>
        <dbReference type="Proteomes" id="UP000000845"/>
    </source>
</evidence>
<dbReference type="eggNOG" id="COG3119">
    <property type="taxonomic scope" value="Bacteria"/>
</dbReference>
<dbReference type="EMBL" id="CP001739">
    <property type="protein sequence ID" value="ACZ08954.1"/>
    <property type="molecule type" value="Genomic_DNA"/>
</dbReference>
<organism evidence="4 5">
    <name type="scientific">Sebaldella termitidis (strain ATCC 33386 / NCTC 11300)</name>
    <dbReference type="NCBI Taxonomy" id="526218"/>
    <lineage>
        <taxon>Bacteria</taxon>
        <taxon>Fusobacteriati</taxon>
        <taxon>Fusobacteriota</taxon>
        <taxon>Fusobacteriia</taxon>
        <taxon>Fusobacteriales</taxon>
        <taxon>Leptotrichiaceae</taxon>
        <taxon>Sebaldella</taxon>
    </lineage>
</organism>
<dbReference type="CDD" id="cd16022">
    <property type="entry name" value="sulfatase_like"/>
    <property type="match status" value="1"/>
</dbReference>